<dbReference type="Pfam" id="PF17375">
    <property type="entry name" value="DUF5397"/>
    <property type="match status" value="1"/>
</dbReference>
<gene>
    <name evidence="1" type="ORF">EOE48_13605</name>
</gene>
<evidence type="ECO:0000313" key="2">
    <source>
        <dbReference type="Proteomes" id="UP000286997"/>
    </source>
</evidence>
<dbReference type="InterPro" id="IPR035335">
    <property type="entry name" value="DUF5397"/>
</dbReference>
<evidence type="ECO:0000313" key="1">
    <source>
        <dbReference type="EMBL" id="RVU17424.1"/>
    </source>
</evidence>
<reference evidence="1 2" key="1">
    <citation type="submission" date="2019-01" db="EMBL/GenBank/DDBJ databases">
        <authorList>
            <person name="Chen W.-M."/>
        </authorList>
    </citation>
    <scope>NUCLEOTIDE SEQUENCE [LARGE SCALE GENOMIC DNA]</scope>
    <source>
        <strain evidence="1 2">TER-1</strain>
    </source>
</reference>
<protein>
    <submittedName>
        <fullName evidence="1">Uncharacterized protein</fullName>
    </submittedName>
</protein>
<name>A0A437P5B7_9HYPH</name>
<organism evidence="1 2">
    <name type="scientific">Methylobacterium oryzihabitans</name>
    <dbReference type="NCBI Taxonomy" id="2499852"/>
    <lineage>
        <taxon>Bacteria</taxon>
        <taxon>Pseudomonadati</taxon>
        <taxon>Pseudomonadota</taxon>
        <taxon>Alphaproteobacteria</taxon>
        <taxon>Hyphomicrobiales</taxon>
        <taxon>Methylobacteriaceae</taxon>
        <taxon>Methylobacterium</taxon>
    </lineage>
</organism>
<sequence length="71" mass="7814">MNATASASPAPQPRSLIGTWRRFGPFGPVYEIVAIGGTTSQGHATMRVRVIETGEEIEYRLADILDDPRER</sequence>
<accession>A0A437P5B7</accession>
<keyword evidence="2" id="KW-1185">Reference proteome</keyword>
<dbReference type="EMBL" id="SACP01000012">
    <property type="protein sequence ID" value="RVU17424.1"/>
    <property type="molecule type" value="Genomic_DNA"/>
</dbReference>
<dbReference type="AlphaFoldDB" id="A0A437P5B7"/>
<dbReference type="OrthoDB" id="1551064at2"/>
<dbReference type="Proteomes" id="UP000286997">
    <property type="component" value="Unassembled WGS sequence"/>
</dbReference>
<comment type="caution">
    <text evidence="1">The sequence shown here is derived from an EMBL/GenBank/DDBJ whole genome shotgun (WGS) entry which is preliminary data.</text>
</comment>
<dbReference type="RefSeq" id="WP_127729906.1">
    <property type="nucleotide sequence ID" value="NZ_SACP01000012.1"/>
</dbReference>
<proteinExistence type="predicted"/>